<dbReference type="PANTHER" id="PTHR15001:SF10">
    <property type="entry name" value="BETA-DEFENSIN 135"/>
    <property type="match status" value="1"/>
</dbReference>
<evidence type="ECO:0000256" key="3">
    <source>
        <dbReference type="ARBA" id="ARBA00007371"/>
    </source>
</evidence>
<evidence type="ECO:0000256" key="6">
    <source>
        <dbReference type="ARBA" id="ARBA00022729"/>
    </source>
</evidence>
<evidence type="ECO:0000313" key="12">
    <source>
        <dbReference type="Proteomes" id="UP000694547"/>
    </source>
</evidence>
<dbReference type="GO" id="GO:0042742">
    <property type="term" value="P:defense response to bacterium"/>
    <property type="evidence" value="ECO:0007669"/>
    <property type="project" value="UniProtKB-KW"/>
</dbReference>
<dbReference type="GeneID" id="102906357"/>
<keyword evidence="12" id="KW-1185">Reference proteome</keyword>
<keyword evidence="7" id="KW-0211">Defensin</keyword>
<dbReference type="Ensembl" id="ENSPEMT00000039321.1">
    <property type="protein sequence ID" value="ENSPEMP00000033001.1"/>
    <property type="gene ID" value="ENSPEMG00000025009.1"/>
</dbReference>
<accession>A0A6J0CI71</accession>
<evidence type="ECO:0000256" key="7">
    <source>
        <dbReference type="ARBA" id="ARBA00022940"/>
    </source>
</evidence>
<name>A0A6J0CI71_PERMB</name>
<keyword evidence="6 10" id="KW-0732">Signal</keyword>
<reference evidence="11" key="3">
    <citation type="submission" date="2025-09" db="UniProtKB">
        <authorList>
            <consortium name="Ensembl"/>
        </authorList>
    </citation>
    <scope>IDENTIFICATION</scope>
</reference>
<protein>
    <submittedName>
        <fullName evidence="11">Defensin beta 30</fullName>
    </submittedName>
</protein>
<evidence type="ECO:0000256" key="8">
    <source>
        <dbReference type="ARBA" id="ARBA00023022"/>
    </source>
</evidence>
<comment type="subcellular location">
    <subcellularLocation>
        <location evidence="2">Secreted</location>
    </subcellularLocation>
</comment>
<evidence type="ECO:0000256" key="1">
    <source>
        <dbReference type="ARBA" id="ARBA00002878"/>
    </source>
</evidence>
<evidence type="ECO:0000256" key="4">
    <source>
        <dbReference type="ARBA" id="ARBA00022525"/>
    </source>
</evidence>
<evidence type="ECO:0000256" key="10">
    <source>
        <dbReference type="SAM" id="SignalP"/>
    </source>
</evidence>
<feature type="chain" id="PRO_5044636963" evidence="10">
    <location>
        <begin position="23"/>
        <end position="77"/>
    </location>
</feature>
<dbReference type="Proteomes" id="UP000694547">
    <property type="component" value="Chromosome 9"/>
</dbReference>
<dbReference type="AlphaFoldDB" id="A0A6J0CI71"/>
<comment type="similarity">
    <text evidence="3">Belongs to the beta-defensin family.</text>
</comment>
<sequence length="77" mass="8969">MRSVPLVLVVFVLLSYVPPVRSGLNIYIRQIFDSCWLFKGVCKEKCDIDNEETYNILCGTQFLCCIHHKDKPTLFEK</sequence>
<evidence type="ECO:0000256" key="5">
    <source>
        <dbReference type="ARBA" id="ARBA00022529"/>
    </source>
</evidence>
<comment type="function">
    <text evidence="1">Has antibacterial activity.</text>
</comment>
<evidence type="ECO:0000313" key="11">
    <source>
        <dbReference type="Ensembl" id="ENSPEMP00000033001.1"/>
    </source>
</evidence>
<evidence type="ECO:0000256" key="2">
    <source>
        <dbReference type="ARBA" id="ARBA00004613"/>
    </source>
</evidence>
<gene>
    <name evidence="11" type="primary">Defb135</name>
</gene>
<keyword evidence="4" id="KW-0964">Secreted</keyword>
<dbReference type="GeneTree" id="ENSGT00530000064429"/>
<proteinExistence type="inferred from homology"/>
<feature type="signal peptide" evidence="10">
    <location>
        <begin position="1"/>
        <end position="22"/>
    </location>
</feature>
<keyword evidence="5" id="KW-0929">Antimicrobial</keyword>
<dbReference type="GO" id="GO:0005576">
    <property type="term" value="C:extracellular region"/>
    <property type="evidence" value="ECO:0007669"/>
    <property type="project" value="UniProtKB-SubCell"/>
</dbReference>
<dbReference type="CTD" id="613209"/>
<keyword evidence="9" id="KW-1015">Disulfide bond</keyword>
<dbReference type="OrthoDB" id="9534593at2759"/>
<evidence type="ECO:0000256" key="9">
    <source>
        <dbReference type="ARBA" id="ARBA00023157"/>
    </source>
</evidence>
<reference evidence="11" key="2">
    <citation type="submission" date="2025-08" db="UniProtKB">
        <authorList>
            <consortium name="Ensembl"/>
        </authorList>
    </citation>
    <scope>IDENTIFICATION</scope>
</reference>
<reference evidence="11 12" key="1">
    <citation type="submission" date="2018-10" db="EMBL/GenBank/DDBJ databases">
        <title>Improved assembly of the deer mouse Peromyscus maniculatus genome.</title>
        <authorList>
            <person name="Lassance J.-M."/>
            <person name="Hoekstra H.E."/>
        </authorList>
    </citation>
    <scope>NUCLEOTIDE SEQUENCE [LARGE SCALE GENOMIC DNA]</scope>
</reference>
<dbReference type="InterPro" id="IPR050544">
    <property type="entry name" value="Beta-defensin"/>
</dbReference>
<keyword evidence="8" id="KW-0044">Antibiotic</keyword>
<organism evidence="11 12">
    <name type="scientific">Peromyscus maniculatus bairdii</name>
    <name type="common">Prairie deer mouse</name>
    <dbReference type="NCBI Taxonomy" id="230844"/>
    <lineage>
        <taxon>Eukaryota</taxon>
        <taxon>Metazoa</taxon>
        <taxon>Chordata</taxon>
        <taxon>Craniata</taxon>
        <taxon>Vertebrata</taxon>
        <taxon>Euteleostomi</taxon>
        <taxon>Mammalia</taxon>
        <taxon>Eutheria</taxon>
        <taxon>Euarchontoglires</taxon>
        <taxon>Glires</taxon>
        <taxon>Rodentia</taxon>
        <taxon>Myomorpha</taxon>
        <taxon>Muroidea</taxon>
        <taxon>Cricetidae</taxon>
        <taxon>Neotominae</taxon>
        <taxon>Peromyscus</taxon>
    </lineage>
</organism>
<dbReference type="PANTHER" id="PTHR15001">
    <property type="entry name" value="BETA-DEFENSIN 123-RELATED"/>
    <property type="match status" value="1"/>
</dbReference>
<dbReference type="RefSeq" id="XP_015842003.1">
    <property type="nucleotide sequence ID" value="XM_015986517.3"/>
</dbReference>